<reference evidence="4" key="1">
    <citation type="submission" date="2017-09" db="EMBL/GenBank/DDBJ databases">
        <title>Depth-based differentiation of microbial function through sediment-hosted aquifers and enrichment of novel symbionts in the deep terrestrial subsurface.</title>
        <authorList>
            <person name="Probst A.J."/>
            <person name="Ladd B."/>
            <person name="Jarett J.K."/>
            <person name="Geller-Mcgrath D.E."/>
            <person name="Sieber C.M.K."/>
            <person name="Emerson J.B."/>
            <person name="Anantharaman K."/>
            <person name="Thomas B.C."/>
            <person name="Malmstrom R."/>
            <person name="Stieglmeier M."/>
            <person name="Klingl A."/>
            <person name="Woyke T."/>
            <person name="Ryan C.M."/>
            <person name="Banfield J.F."/>
        </authorList>
    </citation>
    <scope>NUCLEOTIDE SEQUENCE [LARGE SCALE GENOMIC DNA]</scope>
</reference>
<keyword evidence="1" id="KW-1133">Transmembrane helix</keyword>
<protein>
    <recommendedName>
        <fullName evidence="2">Methyltransferase type 11 domain-containing protein</fullName>
    </recommendedName>
</protein>
<feature type="transmembrane region" description="Helical" evidence="1">
    <location>
        <begin position="174"/>
        <end position="192"/>
    </location>
</feature>
<dbReference type="PANTHER" id="PTHR43861">
    <property type="entry name" value="TRANS-ACONITATE 2-METHYLTRANSFERASE-RELATED"/>
    <property type="match status" value="1"/>
</dbReference>
<evidence type="ECO:0000313" key="3">
    <source>
        <dbReference type="EMBL" id="PIS20737.1"/>
    </source>
</evidence>
<dbReference type="InterPro" id="IPR013216">
    <property type="entry name" value="Methyltransf_11"/>
</dbReference>
<dbReference type="AlphaFoldDB" id="A0A2H0X735"/>
<evidence type="ECO:0000256" key="1">
    <source>
        <dbReference type="SAM" id="Phobius"/>
    </source>
</evidence>
<evidence type="ECO:0000259" key="2">
    <source>
        <dbReference type="Pfam" id="PF08241"/>
    </source>
</evidence>
<dbReference type="GO" id="GO:0008757">
    <property type="term" value="F:S-adenosylmethionine-dependent methyltransferase activity"/>
    <property type="evidence" value="ECO:0007669"/>
    <property type="project" value="InterPro"/>
</dbReference>
<feature type="domain" description="Methyltransferase type 11" evidence="2">
    <location>
        <begin position="29"/>
        <end position="122"/>
    </location>
</feature>
<dbReference type="Gene3D" id="3.40.50.150">
    <property type="entry name" value="Vaccinia Virus protein VP39"/>
    <property type="match status" value="1"/>
</dbReference>
<accession>A0A2H0X735</accession>
<dbReference type="Proteomes" id="UP000231414">
    <property type="component" value="Unassembled WGS sequence"/>
</dbReference>
<evidence type="ECO:0000313" key="4">
    <source>
        <dbReference type="Proteomes" id="UP000231414"/>
    </source>
</evidence>
<keyword evidence="1" id="KW-0472">Membrane</keyword>
<dbReference type="InterPro" id="IPR029063">
    <property type="entry name" value="SAM-dependent_MTases_sf"/>
</dbReference>
<name>A0A2H0X735_UNCKA</name>
<organism evidence="3 4">
    <name type="scientific">candidate division WWE3 bacterium CG08_land_8_20_14_0_20_43_13</name>
    <dbReference type="NCBI Taxonomy" id="1975087"/>
    <lineage>
        <taxon>Bacteria</taxon>
        <taxon>Katanobacteria</taxon>
    </lineage>
</organism>
<dbReference type="PANTHER" id="PTHR43861:SF6">
    <property type="entry name" value="METHYLTRANSFERASE TYPE 11"/>
    <property type="match status" value="1"/>
</dbReference>
<feature type="transmembrane region" description="Helical" evidence="1">
    <location>
        <begin position="212"/>
        <end position="231"/>
    </location>
</feature>
<proteinExistence type="predicted"/>
<dbReference type="EMBL" id="PEYW01000031">
    <property type="protein sequence ID" value="PIS20737.1"/>
    <property type="molecule type" value="Genomic_DNA"/>
</dbReference>
<dbReference type="Pfam" id="PF08241">
    <property type="entry name" value="Methyltransf_11"/>
    <property type="match status" value="1"/>
</dbReference>
<gene>
    <name evidence="3" type="ORF">COT52_02215</name>
</gene>
<dbReference type="CDD" id="cd02440">
    <property type="entry name" value="AdoMet_MTases"/>
    <property type="match status" value="1"/>
</dbReference>
<keyword evidence="1" id="KW-0812">Transmembrane</keyword>
<dbReference type="SUPFAM" id="SSF53335">
    <property type="entry name" value="S-adenosyl-L-methionine-dependent methyltransferases"/>
    <property type="match status" value="1"/>
</dbReference>
<comment type="caution">
    <text evidence="3">The sequence shown here is derived from an EMBL/GenBank/DDBJ whole genome shotgun (WGS) entry which is preliminary data.</text>
</comment>
<sequence>MKSSYFGSLHHHFLRFGLQQLAGAGGSVLDMGCGGGAFSRLLKKMRPDLLIYGGDVNRASLSRARQGFKGTEFVYADIYNIPFSSNSFDAVIILDLLEHLDSPGDALEEVRRVLKPNGILYLSVPLEGDRSNLVGLLYYVFNLNLKSRTGHLQLFTRQQIFYLLQGSGFSIKSYWHIFHFFYQLVYLVYWWLPWRFIVLKESSGRQESRYPWWLTVFSCLVNLESYLFSWWPGQTILIAASRVG</sequence>